<evidence type="ECO:0000256" key="13">
    <source>
        <dbReference type="RuleBase" id="RU363036"/>
    </source>
</evidence>
<dbReference type="AlphaFoldDB" id="A0A8J4PU21"/>
<dbReference type="NCBIfam" id="TIGR00233">
    <property type="entry name" value="trpS"/>
    <property type="match status" value="1"/>
</dbReference>
<dbReference type="Gene3D" id="3.40.50.620">
    <property type="entry name" value="HUPs"/>
    <property type="match status" value="1"/>
</dbReference>
<dbReference type="SUPFAM" id="SSF52374">
    <property type="entry name" value="Nucleotidylyl transferase"/>
    <property type="match status" value="1"/>
</dbReference>
<dbReference type="Pfam" id="PF00579">
    <property type="entry name" value="tRNA-synt_1b"/>
    <property type="match status" value="1"/>
</dbReference>
<evidence type="ECO:0000256" key="2">
    <source>
        <dbReference type="ARBA" id="ARBA00005594"/>
    </source>
</evidence>
<evidence type="ECO:0000256" key="12">
    <source>
        <dbReference type="ARBA" id="ARBA00049929"/>
    </source>
</evidence>
<dbReference type="InterPro" id="IPR014729">
    <property type="entry name" value="Rossmann-like_a/b/a_fold"/>
</dbReference>
<gene>
    <name evidence="14" type="ORF">CYY_006123</name>
</gene>
<dbReference type="OrthoDB" id="10261385at2759"/>
<evidence type="ECO:0000313" key="14">
    <source>
        <dbReference type="EMBL" id="KAF2072574.1"/>
    </source>
</evidence>
<dbReference type="GO" id="GO:0004830">
    <property type="term" value="F:tryptophan-tRNA ligase activity"/>
    <property type="evidence" value="ECO:0007669"/>
    <property type="project" value="UniProtKB-EC"/>
</dbReference>
<dbReference type="Proteomes" id="UP000695562">
    <property type="component" value="Unassembled WGS sequence"/>
</dbReference>
<evidence type="ECO:0000256" key="1">
    <source>
        <dbReference type="ARBA" id="ARBA00004496"/>
    </source>
</evidence>
<evidence type="ECO:0000256" key="11">
    <source>
        <dbReference type="ARBA" id="ARBA00030268"/>
    </source>
</evidence>
<proteinExistence type="inferred from homology"/>
<dbReference type="GO" id="GO:0006436">
    <property type="term" value="P:tryptophanyl-tRNA aminoacylation"/>
    <property type="evidence" value="ECO:0007669"/>
    <property type="project" value="InterPro"/>
</dbReference>
<keyword evidence="6 13" id="KW-0436">Ligase</keyword>
<comment type="caution">
    <text evidence="14">The sequence shown here is derived from an EMBL/GenBank/DDBJ whole genome shotgun (WGS) entry which is preliminary data.</text>
</comment>
<reference evidence="14" key="1">
    <citation type="submission" date="2020-01" db="EMBL/GenBank/DDBJ databases">
        <title>Development of genomics and gene disruption for Polysphondylium violaceum indicates a role for the polyketide synthase stlB in stalk morphogenesis.</title>
        <authorList>
            <person name="Narita B."/>
            <person name="Kawabe Y."/>
            <person name="Kin K."/>
            <person name="Saito T."/>
            <person name="Gibbs R."/>
            <person name="Kuspa A."/>
            <person name="Muzny D."/>
            <person name="Queller D."/>
            <person name="Richards S."/>
            <person name="Strassman J."/>
            <person name="Sucgang R."/>
            <person name="Worley K."/>
            <person name="Schaap P."/>
        </authorList>
    </citation>
    <scope>NUCLEOTIDE SEQUENCE</scope>
    <source>
        <strain evidence="14">QSvi11</strain>
    </source>
</reference>
<dbReference type="GO" id="GO:0005737">
    <property type="term" value="C:cytoplasm"/>
    <property type="evidence" value="ECO:0007669"/>
    <property type="project" value="UniProtKB-SubCell"/>
</dbReference>
<dbReference type="InterPro" id="IPR002305">
    <property type="entry name" value="aa-tRNA-synth_Ic"/>
</dbReference>
<evidence type="ECO:0000256" key="6">
    <source>
        <dbReference type="ARBA" id="ARBA00022598"/>
    </source>
</evidence>
<dbReference type="FunFam" id="3.40.50.620:FF:000033">
    <property type="entry name" value="tryptophan--tRNA ligase, cytoplasmic"/>
    <property type="match status" value="1"/>
</dbReference>
<dbReference type="PRINTS" id="PR01039">
    <property type="entry name" value="TRNASYNTHTRP"/>
</dbReference>
<organism evidence="14 15">
    <name type="scientific">Polysphondylium violaceum</name>
    <dbReference type="NCBI Taxonomy" id="133409"/>
    <lineage>
        <taxon>Eukaryota</taxon>
        <taxon>Amoebozoa</taxon>
        <taxon>Evosea</taxon>
        <taxon>Eumycetozoa</taxon>
        <taxon>Dictyostelia</taxon>
        <taxon>Dictyosteliales</taxon>
        <taxon>Dictyosteliaceae</taxon>
        <taxon>Polysphondylium</taxon>
    </lineage>
</organism>
<dbReference type="Gene3D" id="1.10.240.10">
    <property type="entry name" value="Tyrosyl-Transfer RNA Synthetase"/>
    <property type="match status" value="1"/>
</dbReference>
<evidence type="ECO:0000256" key="9">
    <source>
        <dbReference type="ARBA" id="ARBA00022917"/>
    </source>
</evidence>
<dbReference type="CDD" id="cd00806">
    <property type="entry name" value="TrpRS_core"/>
    <property type="match status" value="1"/>
</dbReference>
<evidence type="ECO:0000313" key="15">
    <source>
        <dbReference type="Proteomes" id="UP000695562"/>
    </source>
</evidence>
<comment type="catalytic activity">
    <reaction evidence="12">
        <text>tRNA(Trp) + L-tryptophan + ATP = L-tryptophyl-tRNA(Trp) + AMP + diphosphate + H(+)</text>
        <dbReference type="Rhea" id="RHEA:24080"/>
        <dbReference type="Rhea" id="RHEA-COMP:9671"/>
        <dbReference type="Rhea" id="RHEA-COMP:9705"/>
        <dbReference type="ChEBI" id="CHEBI:15378"/>
        <dbReference type="ChEBI" id="CHEBI:30616"/>
        <dbReference type="ChEBI" id="CHEBI:33019"/>
        <dbReference type="ChEBI" id="CHEBI:57912"/>
        <dbReference type="ChEBI" id="CHEBI:78442"/>
        <dbReference type="ChEBI" id="CHEBI:78535"/>
        <dbReference type="ChEBI" id="CHEBI:456215"/>
        <dbReference type="EC" id="6.1.1.2"/>
    </reaction>
</comment>
<evidence type="ECO:0000256" key="7">
    <source>
        <dbReference type="ARBA" id="ARBA00022741"/>
    </source>
</evidence>
<keyword evidence="9 13" id="KW-0648">Protein biosynthesis</keyword>
<comment type="subcellular location">
    <subcellularLocation>
        <location evidence="1">Cytoplasm</location>
    </subcellularLocation>
</comment>
<evidence type="ECO:0000256" key="8">
    <source>
        <dbReference type="ARBA" id="ARBA00022840"/>
    </source>
</evidence>
<dbReference type="InterPro" id="IPR002306">
    <property type="entry name" value="Trp-tRNA-ligase"/>
</dbReference>
<accession>A0A8J4PU21</accession>
<comment type="similarity">
    <text evidence="2 13">Belongs to the class-I aminoacyl-tRNA synthetase family.</text>
</comment>
<keyword evidence="5" id="KW-0963">Cytoplasm</keyword>
<evidence type="ECO:0000256" key="5">
    <source>
        <dbReference type="ARBA" id="ARBA00022490"/>
    </source>
</evidence>
<dbReference type="GO" id="GO:0005524">
    <property type="term" value="F:ATP binding"/>
    <property type="evidence" value="ECO:0007669"/>
    <property type="project" value="UniProtKB-KW"/>
</dbReference>
<dbReference type="PANTHER" id="PTHR10055:SF1">
    <property type="entry name" value="TRYPTOPHAN--TRNA LIGASE, CYTOPLASMIC"/>
    <property type="match status" value="1"/>
</dbReference>
<evidence type="ECO:0000256" key="10">
    <source>
        <dbReference type="ARBA" id="ARBA00023146"/>
    </source>
</evidence>
<dbReference type="EMBL" id="AJWJ01000268">
    <property type="protein sequence ID" value="KAF2072574.1"/>
    <property type="molecule type" value="Genomic_DNA"/>
</dbReference>
<keyword evidence="7 13" id="KW-0547">Nucleotide-binding</keyword>
<dbReference type="PANTHER" id="PTHR10055">
    <property type="entry name" value="TRYPTOPHANYL-TRNA SYNTHETASE"/>
    <property type="match status" value="1"/>
</dbReference>
<evidence type="ECO:0000256" key="4">
    <source>
        <dbReference type="ARBA" id="ARBA00013782"/>
    </source>
</evidence>
<keyword evidence="15" id="KW-1185">Reference proteome</keyword>
<dbReference type="FunFam" id="1.10.240.10:FF:000007">
    <property type="entry name" value="Tryptophan--tRNA ligase"/>
    <property type="match status" value="1"/>
</dbReference>
<name>A0A8J4PU21_9MYCE</name>
<protein>
    <recommendedName>
        <fullName evidence="4">Tryptophan--tRNA ligase, cytoplasmic</fullName>
        <ecNumber evidence="3">6.1.1.2</ecNumber>
    </recommendedName>
    <alternativeName>
        <fullName evidence="11">Tryptophanyl-tRNA synthetase</fullName>
    </alternativeName>
</protein>
<evidence type="ECO:0000256" key="3">
    <source>
        <dbReference type="ARBA" id="ARBA00013161"/>
    </source>
</evidence>
<sequence>MTDTQQTTVVDTTTATTEDQVITPWEVSSVGGVDYDKLVNQFGSTKIDDALIARFEKVTGKKAHHFLRRGIFFSHRDLKELLDHHESGKQWFLYTGRGPSSGSLHFGHLLPFIFTKNLQDAFNVPLVIQMTNDEKFLWKGITLDEAREYTFNNVKDIIALGFDIQKTFIFSNLDYIQYLYPNALKISKCITLNQIKGIFGFGDSDPCGKYNFPPVQAAPSFPDSFPHIFPPGSDYKNIRCLIPCAIDQDPYFRMTRDVAPKIGFQKPSLIHSKFFPALQGHNTKMSASDVNSAVYLSDTPDIVKDKIKKFAFSGGGATKEEQEKNGANLAVDVSYEYLTFLLEDDAKLKEIADAYGSGKMMTSQVKNILIDIMISTSQRHQEARAKITDDVLKAFMSIRKLNF</sequence>
<dbReference type="EC" id="6.1.1.2" evidence="3"/>
<keyword evidence="10 13" id="KW-0030">Aminoacyl-tRNA synthetase</keyword>
<keyword evidence="8 13" id="KW-0067">ATP-binding</keyword>